<gene>
    <name evidence="1" type="ORF">M441DRAFT_65064</name>
</gene>
<dbReference type="OrthoDB" id="4763081at2759"/>
<proteinExistence type="predicted"/>
<dbReference type="EMBL" id="KZ679257">
    <property type="protein sequence ID" value="PTB45408.1"/>
    <property type="molecule type" value="Genomic_DNA"/>
</dbReference>
<sequence length="608" mass="68036">MEAKSDERPPPHVCIHPQCGACGQLFVPGERTVALLFTETTSTCLVYNAYEFSASGYAQQSKTGDHVFYKIPDRPLDLGTEESITMHTDCFQLCRQAFKSYKYRRDSQFNGGYRRDFRRLWLAATWRYPWKSMAPLKLPSYSALADPSPSVISRLCGFKKEFLPEIATLIQSYSQSSIIWRFDAALQLVEELNFATADEEEAITCALSEVLCWSRNGSPDGSLKLVQDELADPFVCLIIDSRGIKSINRLSEHSATLAAQISIHPNVLIIEPVETVKSMHVEFRLGRSRLHLPMASSINVWSAPIPMPNFLDIKNHGNAAASSTSMYLSSHFVATSLDPRHCTGISFFITGITGSKIVGIYGHGHRDLRHSETFEYMSSFHGCRLIWIYIPLAANDKINAIGVRRSAPLREPHSITLQMASGQYMIGIPPTKAPVYETLYTAAEQQHATLIHSSPCNSGASVIKADTNYKIIACGIQSDVPPLPAACSSSASLENVLSISIFTDRLTKLCKGIMIEYNNGLKRALGQCRIGMDSVHRYQKPSSISYASTYQPTCGKHKLSCKGVHVVFDFQNQLHVQDKELIWEHYEMKGQLYFWFTTHEVYLKVSQD</sequence>
<evidence type="ECO:0000313" key="1">
    <source>
        <dbReference type="EMBL" id="PTB45408.1"/>
    </source>
</evidence>
<dbReference type="AlphaFoldDB" id="A0A2T3ZKR3"/>
<organism evidence="1 2">
    <name type="scientific">Trichoderma asperellum (strain ATCC 204424 / CBS 433.97 / NBRC 101777)</name>
    <dbReference type="NCBI Taxonomy" id="1042311"/>
    <lineage>
        <taxon>Eukaryota</taxon>
        <taxon>Fungi</taxon>
        <taxon>Dikarya</taxon>
        <taxon>Ascomycota</taxon>
        <taxon>Pezizomycotina</taxon>
        <taxon>Sordariomycetes</taxon>
        <taxon>Hypocreomycetidae</taxon>
        <taxon>Hypocreales</taxon>
        <taxon>Hypocreaceae</taxon>
        <taxon>Trichoderma</taxon>
    </lineage>
</organism>
<dbReference type="Proteomes" id="UP000240493">
    <property type="component" value="Unassembled WGS sequence"/>
</dbReference>
<dbReference type="STRING" id="1042311.A0A2T3ZKR3"/>
<protein>
    <submittedName>
        <fullName evidence="1">Uncharacterized protein</fullName>
    </submittedName>
</protein>
<evidence type="ECO:0000313" key="2">
    <source>
        <dbReference type="Proteomes" id="UP000240493"/>
    </source>
</evidence>
<keyword evidence="2" id="KW-1185">Reference proteome</keyword>
<reference evidence="1 2" key="1">
    <citation type="submission" date="2016-07" db="EMBL/GenBank/DDBJ databases">
        <title>Multiple horizontal gene transfer events from other fungi enriched the ability of initially mycotrophic Trichoderma (Ascomycota) to feed on dead plant biomass.</title>
        <authorList>
            <consortium name="DOE Joint Genome Institute"/>
            <person name="Aerts A."/>
            <person name="Atanasova L."/>
            <person name="Chenthamara K."/>
            <person name="Zhang J."/>
            <person name="Grujic M."/>
            <person name="Henrissat B."/>
            <person name="Kuo A."/>
            <person name="Salamov A."/>
            <person name="Lipzen A."/>
            <person name="Labutti K."/>
            <person name="Barry K."/>
            <person name="Miao Y."/>
            <person name="Rahimi M.J."/>
            <person name="Shen Q."/>
            <person name="Grigoriev I.V."/>
            <person name="Kubicek C.P."/>
            <person name="Druzhinina I.S."/>
        </authorList>
    </citation>
    <scope>NUCLEOTIDE SEQUENCE [LARGE SCALE GENOMIC DNA]</scope>
    <source>
        <strain evidence="1 2">CBS 433.97</strain>
    </source>
</reference>
<name>A0A2T3ZKR3_TRIA4</name>
<accession>A0A2T3ZKR3</accession>